<evidence type="ECO:0000256" key="1">
    <source>
        <dbReference type="ARBA" id="ARBA00004123"/>
    </source>
</evidence>
<evidence type="ECO:0000256" key="3">
    <source>
        <dbReference type="ARBA" id="ARBA00023125"/>
    </source>
</evidence>
<dbReference type="EMBL" id="CAXHTA020000002">
    <property type="protein sequence ID" value="CAL5219375.1"/>
    <property type="molecule type" value="Genomic_DNA"/>
</dbReference>
<dbReference type="SMART" id="SM00380">
    <property type="entry name" value="AP2"/>
    <property type="match status" value="2"/>
</dbReference>
<dbReference type="PRINTS" id="PR00367">
    <property type="entry name" value="ETHRSPELEMNT"/>
</dbReference>
<reference evidence="8 9" key="1">
    <citation type="submission" date="2024-06" db="EMBL/GenBank/DDBJ databases">
        <authorList>
            <person name="Kraege A."/>
            <person name="Thomma B."/>
        </authorList>
    </citation>
    <scope>NUCLEOTIDE SEQUENCE [LARGE SCALE GENOMIC DNA]</scope>
</reference>
<keyword evidence="2" id="KW-0805">Transcription regulation</keyword>
<dbReference type="Proteomes" id="UP001497392">
    <property type="component" value="Unassembled WGS sequence"/>
</dbReference>
<keyword evidence="5" id="KW-0539">Nucleus</keyword>
<evidence type="ECO:0000256" key="5">
    <source>
        <dbReference type="ARBA" id="ARBA00023242"/>
    </source>
</evidence>
<protein>
    <submittedName>
        <fullName evidence="8">G1195 protein</fullName>
    </submittedName>
</protein>
<comment type="caution">
    <text evidence="8">The sequence shown here is derived from an EMBL/GenBank/DDBJ whole genome shotgun (WGS) entry which is preliminary data.</text>
</comment>
<dbReference type="PANTHER" id="PTHR32467">
    <property type="entry name" value="AP2-LIKE ETHYLENE-RESPONSIVE TRANSCRIPTION FACTOR"/>
    <property type="match status" value="1"/>
</dbReference>
<accession>A0ABP1FL92</accession>
<evidence type="ECO:0000313" key="9">
    <source>
        <dbReference type="Proteomes" id="UP001497392"/>
    </source>
</evidence>
<sequence>MVNTGQTLADFGLAEADIAAAARTSMPAHNLAGSIQDFLWQNASADMEVLPLPCHSSMMPVPGLFSAPQSSMPLASTVIALPARCRTPPGNERSTQRHPGSAKAGFLPLGDDFQALAHNSCFFEGVHLPHVKQEASRGGLHSDQDELTAVSMHNGADPARHAGPSRPSTQRVGSGRSATPEESSPPTKKRRTSRAAAAESKDAKDLKAPKDRSSQYRGVTKHRRSGRWEAHLWVKDFGRQVYLGGYEREDHAAEAYDVAALKCKGPRVKTNFPMSKYADLTECMHDISLEELIMAVRRQSQGFSRGTSTFRGVTHHPSGRWEARIGVPGSKHIYLGLYESEDQAAKAYDRSLVRLRGSNAATNFSISDYRADLADYYKMQQKVLQGDGSSGEELLKSGSEFERWIKLGLSSTEESQGITAEG</sequence>
<evidence type="ECO:0000313" key="8">
    <source>
        <dbReference type="EMBL" id="CAL5219375.1"/>
    </source>
</evidence>
<feature type="region of interest" description="Disordered" evidence="6">
    <location>
        <begin position="154"/>
        <end position="222"/>
    </location>
</feature>
<dbReference type="CDD" id="cd00018">
    <property type="entry name" value="AP2"/>
    <property type="match status" value="2"/>
</dbReference>
<feature type="compositionally biased region" description="Polar residues" evidence="6">
    <location>
        <begin position="166"/>
        <end position="186"/>
    </location>
</feature>
<evidence type="ECO:0000256" key="4">
    <source>
        <dbReference type="ARBA" id="ARBA00023163"/>
    </source>
</evidence>
<name>A0ABP1FL92_9CHLO</name>
<dbReference type="Pfam" id="PF00847">
    <property type="entry name" value="AP2"/>
    <property type="match status" value="1"/>
</dbReference>
<evidence type="ECO:0000256" key="6">
    <source>
        <dbReference type="SAM" id="MobiDB-lite"/>
    </source>
</evidence>
<dbReference type="PANTHER" id="PTHR32467:SF90">
    <property type="entry name" value="AP2-LIKE ETHYLENE-RESPONSIVE TRANSCRIPTION FACTOR AIL1"/>
    <property type="match status" value="1"/>
</dbReference>
<feature type="region of interest" description="Disordered" evidence="6">
    <location>
        <begin position="85"/>
        <end position="106"/>
    </location>
</feature>
<dbReference type="InterPro" id="IPR036955">
    <property type="entry name" value="AP2/ERF_dom_sf"/>
</dbReference>
<proteinExistence type="predicted"/>
<feature type="domain" description="AP2/ERF" evidence="7">
    <location>
        <begin position="309"/>
        <end position="365"/>
    </location>
</feature>
<keyword evidence="9" id="KW-1185">Reference proteome</keyword>
<dbReference type="InterPro" id="IPR001471">
    <property type="entry name" value="AP2/ERF_dom"/>
</dbReference>
<keyword evidence="4" id="KW-0804">Transcription</keyword>
<keyword evidence="3" id="KW-0238">DNA-binding</keyword>
<feature type="domain" description="AP2/ERF" evidence="7">
    <location>
        <begin position="215"/>
        <end position="273"/>
    </location>
</feature>
<gene>
    <name evidence="8" type="primary">g1195</name>
    <name evidence="8" type="ORF">VP750_LOCUS1034</name>
</gene>
<dbReference type="Gene3D" id="3.30.730.10">
    <property type="entry name" value="AP2/ERF domain"/>
    <property type="match status" value="2"/>
</dbReference>
<organism evidence="8 9">
    <name type="scientific">Coccomyxa viridis</name>
    <dbReference type="NCBI Taxonomy" id="1274662"/>
    <lineage>
        <taxon>Eukaryota</taxon>
        <taxon>Viridiplantae</taxon>
        <taxon>Chlorophyta</taxon>
        <taxon>core chlorophytes</taxon>
        <taxon>Trebouxiophyceae</taxon>
        <taxon>Trebouxiophyceae incertae sedis</taxon>
        <taxon>Coccomyxaceae</taxon>
        <taxon>Coccomyxa</taxon>
    </lineage>
</organism>
<dbReference type="SUPFAM" id="SSF54171">
    <property type="entry name" value="DNA-binding domain"/>
    <property type="match status" value="2"/>
</dbReference>
<dbReference type="InterPro" id="IPR016177">
    <property type="entry name" value="DNA-bd_dom_sf"/>
</dbReference>
<evidence type="ECO:0000259" key="7">
    <source>
        <dbReference type="PROSITE" id="PS51032"/>
    </source>
</evidence>
<comment type="subcellular location">
    <subcellularLocation>
        <location evidence="1">Nucleus</location>
    </subcellularLocation>
</comment>
<evidence type="ECO:0000256" key="2">
    <source>
        <dbReference type="ARBA" id="ARBA00023015"/>
    </source>
</evidence>
<feature type="compositionally biased region" description="Basic and acidic residues" evidence="6">
    <location>
        <begin position="199"/>
        <end position="214"/>
    </location>
</feature>
<dbReference type="PROSITE" id="PS51032">
    <property type="entry name" value="AP2_ERF"/>
    <property type="match status" value="2"/>
</dbReference>